<protein>
    <submittedName>
        <fullName evidence="2">Uncharacterized protein</fullName>
    </submittedName>
</protein>
<name>A0A131YKD9_RHIAP</name>
<dbReference type="AlphaFoldDB" id="A0A131YKD9"/>
<dbReference type="EMBL" id="GEDV01010021">
    <property type="protein sequence ID" value="JAP78536.1"/>
    <property type="molecule type" value="Transcribed_RNA"/>
</dbReference>
<reference evidence="2" key="1">
    <citation type="journal article" date="2016" name="Ticks Tick Borne Dis.">
        <title>De novo assembly and annotation of the salivary gland transcriptome of Rhipicephalus appendiculatus male and female ticks during blood feeding.</title>
        <authorList>
            <person name="de Castro M.H."/>
            <person name="de Klerk D."/>
            <person name="Pienaar R."/>
            <person name="Latif A.A."/>
            <person name="Rees D.J."/>
            <person name="Mans B.J."/>
        </authorList>
    </citation>
    <scope>NUCLEOTIDE SEQUENCE</scope>
    <source>
        <tissue evidence="2">Salivary glands</tissue>
    </source>
</reference>
<keyword evidence="1" id="KW-1133">Transmembrane helix</keyword>
<evidence type="ECO:0000256" key="1">
    <source>
        <dbReference type="SAM" id="Phobius"/>
    </source>
</evidence>
<keyword evidence="1" id="KW-0812">Transmembrane</keyword>
<accession>A0A131YKD9</accession>
<sequence length="128" mass="14455">MTVSIARAVHLLKRIENTTQVTLVLHNPPYLQSRTPSFQSVSCHFFYHHHHNQPDYAHCRTKASPMFHQSTRSSAYRGHVIPTILLISSGHLTSLLRITRLPSLGILLMTGGYFAYVLHALHMPISSS</sequence>
<feature type="transmembrane region" description="Helical" evidence="1">
    <location>
        <begin position="104"/>
        <end position="125"/>
    </location>
</feature>
<evidence type="ECO:0000313" key="2">
    <source>
        <dbReference type="EMBL" id="JAP78536.1"/>
    </source>
</evidence>
<proteinExistence type="predicted"/>
<organism evidence="2">
    <name type="scientific">Rhipicephalus appendiculatus</name>
    <name type="common">Brown ear tick</name>
    <dbReference type="NCBI Taxonomy" id="34631"/>
    <lineage>
        <taxon>Eukaryota</taxon>
        <taxon>Metazoa</taxon>
        <taxon>Ecdysozoa</taxon>
        <taxon>Arthropoda</taxon>
        <taxon>Chelicerata</taxon>
        <taxon>Arachnida</taxon>
        <taxon>Acari</taxon>
        <taxon>Parasitiformes</taxon>
        <taxon>Ixodida</taxon>
        <taxon>Ixodoidea</taxon>
        <taxon>Ixodidae</taxon>
        <taxon>Rhipicephalinae</taxon>
        <taxon>Rhipicephalus</taxon>
        <taxon>Rhipicephalus</taxon>
    </lineage>
</organism>
<keyword evidence="1" id="KW-0472">Membrane</keyword>